<dbReference type="AlphaFoldDB" id="A0A4P9ZZX8"/>
<dbReference type="PANTHER" id="PTHR46078:SF2">
    <property type="entry name" value="FORK-HEAD DOMAIN-CONTAINING PROTEIN"/>
    <property type="match status" value="1"/>
</dbReference>
<feature type="non-terminal residue" evidence="7">
    <location>
        <position position="78"/>
    </location>
</feature>
<feature type="DNA-binding region" description="Fork-head" evidence="5">
    <location>
        <begin position="1"/>
        <end position="78"/>
    </location>
</feature>
<protein>
    <submittedName>
        <fullName evidence="7">Fork head domain-containing protein</fullName>
    </submittedName>
</protein>
<evidence type="ECO:0000256" key="4">
    <source>
        <dbReference type="ARBA" id="ARBA00023242"/>
    </source>
</evidence>
<keyword evidence="8" id="KW-1185">Reference proteome</keyword>
<feature type="domain" description="Fork-head" evidence="6">
    <location>
        <begin position="1"/>
        <end position="78"/>
    </location>
</feature>
<dbReference type="CDD" id="cd00059">
    <property type="entry name" value="FH_FOX"/>
    <property type="match status" value="1"/>
</dbReference>
<dbReference type="InterPro" id="IPR001766">
    <property type="entry name" value="Fork_head_dom"/>
</dbReference>
<proteinExistence type="predicted"/>
<evidence type="ECO:0000256" key="5">
    <source>
        <dbReference type="PROSITE-ProRule" id="PRU00089"/>
    </source>
</evidence>
<comment type="subcellular location">
    <subcellularLocation>
        <location evidence="5">Nucleus</location>
    </subcellularLocation>
</comment>
<dbReference type="PANTHER" id="PTHR46078">
    <property type="entry name" value="FORKHEAD BOX PROTEIN J2 FAMILY MEMBER"/>
    <property type="match status" value="1"/>
</dbReference>
<gene>
    <name evidence="7" type="ORF">BJ085DRAFT_13013</name>
</gene>
<keyword evidence="4 5" id="KW-0539">Nucleus</keyword>
<dbReference type="PROSITE" id="PS50039">
    <property type="entry name" value="FORK_HEAD_3"/>
    <property type="match status" value="1"/>
</dbReference>
<evidence type="ECO:0000256" key="3">
    <source>
        <dbReference type="ARBA" id="ARBA00023163"/>
    </source>
</evidence>
<dbReference type="InterPro" id="IPR036388">
    <property type="entry name" value="WH-like_DNA-bd_sf"/>
</dbReference>
<keyword evidence="2 5" id="KW-0238">DNA-binding</keyword>
<dbReference type="SUPFAM" id="SSF46785">
    <property type="entry name" value="Winged helix' DNA-binding domain"/>
    <property type="match status" value="1"/>
</dbReference>
<keyword evidence="1" id="KW-0805">Transcription regulation</keyword>
<feature type="non-terminal residue" evidence="7">
    <location>
        <position position="1"/>
    </location>
</feature>
<dbReference type="GO" id="GO:0005634">
    <property type="term" value="C:nucleus"/>
    <property type="evidence" value="ECO:0007669"/>
    <property type="project" value="UniProtKB-SubCell"/>
</dbReference>
<evidence type="ECO:0000256" key="2">
    <source>
        <dbReference type="ARBA" id="ARBA00023125"/>
    </source>
</evidence>
<evidence type="ECO:0000256" key="1">
    <source>
        <dbReference type="ARBA" id="ARBA00023015"/>
    </source>
</evidence>
<dbReference type="SMART" id="SM00339">
    <property type="entry name" value="FH"/>
    <property type="match status" value="1"/>
</dbReference>
<evidence type="ECO:0000313" key="7">
    <source>
        <dbReference type="EMBL" id="RKP39303.1"/>
    </source>
</evidence>
<dbReference type="PRINTS" id="PR00053">
    <property type="entry name" value="FORKHEAD"/>
</dbReference>
<evidence type="ECO:0000259" key="6">
    <source>
        <dbReference type="PROSITE" id="PS50039"/>
    </source>
</evidence>
<name>A0A4P9ZZX8_9FUNG</name>
<dbReference type="PROSITE" id="PS00658">
    <property type="entry name" value="FORK_HEAD_2"/>
    <property type="match status" value="1"/>
</dbReference>
<evidence type="ECO:0000313" key="8">
    <source>
        <dbReference type="Proteomes" id="UP000268162"/>
    </source>
</evidence>
<dbReference type="Gene3D" id="1.10.10.10">
    <property type="entry name" value="Winged helix-like DNA-binding domain superfamily/Winged helix DNA-binding domain"/>
    <property type="match status" value="1"/>
</dbReference>
<dbReference type="GO" id="GO:0000981">
    <property type="term" value="F:DNA-binding transcription factor activity, RNA polymerase II-specific"/>
    <property type="evidence" value="ECO:0007669"/>
    <property type="project" value="TreeGrafter"/>
</dbReference>
<dbReference type="InterPro" id="IPR045912">
    <property type="entry name" value="FOXJ2/3-like"/>
</dbReference>
<reference evidence="8" key="1">
    <citation type="journal article" date="2018" name="Nat. Microbiol.">
        <title>Leveraging single-cell genomics to expand the fungal tree of life.</title>
        <authorList>
            <person name="Ahrendt S.R."/>
            <person name="Quandt C.A."/>
            <person name="Ciobanu D."/>
            <person name="Clum A."/>
            <person name="Salamov A."/>
            <person name="Andreopoulos B."/>
            <person name="Cheng J.F."/>
            <person name="Woyke T."/>
            <person name="Pelin A."/>
            <person name="Henrissat B."/>
            <person name="Reynolds N.K."/>
            <person name="Benny G.L."/>
            <person name="Smith M.E."/>
            <person name="James T.Y."/>
            <person name="Grigoriev I.V."/>
        </authorList>
    </citation>
    <scope>NUCLEOTIDE SEQUENCE [LARGE SCALE GENOMIC DNA]</scope>
    <source>
        <strain evidence="8">RSA 468</strain>
    </source>
</reference>
<dbReference type="Pfam" id="PF00250">
    <property type="entry name" value="Forkhead"/>
    <property type="match status" value="1"/>
</dbReference>
<dbReference type="EMBL" id="ML002282">
    <property type="protein sequence ID" value="RKP39303.1"/>
    <property type="molecule type" value="Genomic_DNA"/>
</dbReference>
<accession>A0A4P9ZZX8</accession>
<organism evidence="7 8">
    <name type="scientific">Dimargaris cristalligena</name>
    <dbReference type="NCBI Taxonomy" id="215637"/>
    <lineage>
        <taxon>Eukaryota</taxon>
        <taxon>Fungi</taxon>
        <taxon>Fungi incertae sedis</taxon>
        <taxon>Zoopagomycota</taxon>
        <taxon>Kickxellomycotina</taxon>
        <taxon>Dimargaritomycetes</taxon>
        <taxon>Dimargaritales</taxon>
        <taxon>Dimargaritaceae</taxon>
        <taxon>Dimargaris</taxon>
    </lineage>
</organism>
<dbReference type="Proteomes" id="UP000268162">
    <property type="component" value="Unassembled WGS sequence"/>
</dbReference>
<dbReference type="GO" id="GO:0000978">
    <property type="term" value="F:RNA polymerase II cis-regulatory region sequence-specific DNA binding"/>
    <property type="evidence" value="ECO:0007669"/>
    <property type="project" value="TreeGrafter"/>
</dbReference>
<dbReference type="FunFam" id="1.10.10.10:FF:000135">
    <property type="entry name" value="forkhead box protein G1"/>
    <property type="match status" value="1"/>
</dbReference>
<dbReference type="InterPro" id="IPR036390">
    <property type="entry name" value="WH_DNA-bd_sf"/>
</dbReference>
<keyword evidence="3" id="KW-0804">Transcription</keyword>
<dbReference type="InterPro" id="IPR030456">
    <property type="entry name" value="TF_fork_head_CS_2"/>
</dbReference>
<sequence length="78" mass="8975">PTLSYASLIMKAIFSSPARKLTLNSIYLWVQDSYPYFKTAPSGWKNSIRHNLSLNKAFHRVPRDINEPGKGAYWTIDM</sequence>
<dbReference type="STRING" id="215637.A0A4P9ZZX8"/>